<dbReference type="Proteomes" id="UP000284375">
    <property type="component" value="Unassembled WGS sequence"/>
</dbReference>
<name>A0A423VND8_CYTCH</name>
<keyword evidence="2" id="KW-1185">Reference proteome</keyword>
<accession>A0A423VND8</accession>
<dbReference type="OrthoDB" id="529273at2759"/>
<proteinExistence type="predicted"/>
<dbReference type="STRING" id="252740.A0A423VND8"/>
<evidence type="ECO:0000313" key="2">
    <source>
        <dbReference type="Proteomes" id="UP000284375"/>
    </source>
</evidence>
<evidence type="ECO:0000313" key="1">
    <source>
        <dbReference type="EMBL" id="ROV92508.1"/>
    </source>
</evidence>
<protein>
    <submittedName>
        <fullName evidence="1">Uncharacterized protein</fullName>
    </submittedName>
</protein>
<comment type="caution">
    <text evidence="1">The sequence shown here is derived from an EMBL/GenBank/DDBJ whole genome shotgun (WGS) entry which is preliminary data.</text>
</comment>
<gene>
    <name evidence="1" type="ORF">VSDG_06684</name>
</gene>
<sequence>MDDIPQDYKLLSYAYNETGYSASVECERNTSSALSFKFSQKVDNVDIWEVEGTLPNSISSEFVPVMAWHRDNLDEATALAWVGVSNDGIHMIGILASKLYRNFSEVQCTVRFTPTVFSISVNHTKNAINVSPIETGSPVTVDVDPTGHLQSNAVRSVNLLSRMTTSLYVSVLGEALDYNLQTVILSSNNTNGDVSNLALQAASESFIAILDDILGIYGGAQLVLSNDSTQADISACLEAVQIGQL</sequence>
<reference evidence="1 2" key="1">
    <citation type="submission" date="2015-09" db="EMBL/GenBank/DDBJ databases">
        <title>Host preference determinants of Valsa canker pathogens revealed by comparative genomics.</title>
        <authorList>
            <person name="Yin Z."/>
            <person name="Huang L."/>
        </authorList>
    </citation>
    <scope>NUCLEOTIDE SEQUENCE [LARGE SCALE GENOMIC DNA]</scope>
    <source>
        <strain evidence="1 2">YSFL</strain>
    </source>
</reference>
<organism evidence="1 2">
    <name type="scientific">Cytospora chrysosperma</name>
    <name type="common">Cytospora canker fungus</name>
    <name type="synonym">Sphaeria chrysosperma</name>
    <dbReference type="NCBI Taxonomy" id="252740"/>
    <lineage>
        <taxon>Eukaryota</taxon>
        <taxon>Fungi</taxon>
        <taxon>Dikarya</taxon>
        <taxon>Ascomycota</taxon>
        <taxon>Pezizomycotina</taxon>
        <taxon>Sordariomycetes</taxon>
        <taxon>Sordariomycetidae</taxon>
        <taxon>Diaporthales</taxon>
        <taxon>Cytosporaceae</taxon>
        <taxon>Cytospora</taxon>
    </lineage>
</organism>
<dbReference type="AlphaFoldDB" id="A0A423VND8"/>
<dbReference type="EMBL" id="LJZO01000037">
    <property type="protein sequence ID" value="ROV92508.1"/>
    <property type="molecule type" value="Genomic_DNA"/>
</dbReference>